<protein>
    <submittedName>
        <fullName evidence="1">Uncharacterized protein</fullName>
    </submittedName>
</protein>
<proteinExistence type="predicted"/>
<evidence type="ECO:0000313" key="2">
    <source>
        <dbReference type="Proteomes" id="UP000463939"/>
    </source>
</evidence>
<dbReference type="Proteomes" id="UP000463939">
    <property type="component" value="Chromosome"/>
</dbReference>
<dbReference type="EMBL" id="AP021881">
    <property type="protein sequence ID" value="BBO99478.1"/>
    <property type="molecule type" value="Genomic_DNA"/>
</dbReference>
<evidence type="ECO:0000313" key="1">
    <source>
        <dbReference type="EMBL" id="BBO99478.1"/>
    </source>
</evidence>
<accession>A0A809RCJ9</accession>
<organism evidence="1 2">
    <name type="scientific">Sulfuriferula nivalis</name>
    <dbReference type="NCBI Taxonomy" id="2675298"/>
    <lineage>
        <taxon>Bacteria</taxon>
        <taxon>Pseudomonadati</taxon>
        <taxon>Pseudomonadota</taxon>
        <taxon>Betaproteobacteria</taxon>
        <taxon>Nitrosomonadales</taxon>
        <taxon>Sulfuricellaceae</taxon>
        <taxon>Sulfuriferula</taxon>
    </lineage>
</organism>
<dbReference type="Gene3D" id="3.40.50.2000">
    <property type="entry name" value="Glycogen Phosphorylase B"/>
    <property type="match status" value="1"/>
</dbReference>
<dbReference type="KEGG" id="sniv:SFSGTM_01870"/>
<gene>
    <name evidence="1" type="ORF">SFSGTM_01870</name>
</gene>
<sequence length="505" mass="56750">MINLGEIGSIELNAIPSSVLSATHPDPDELGDAMVHVLSSRFFPELSPSQQIAWILHCFQTVVTRYLPELGVVRSLVQFHSVRLYEDAELTLADACVMTESIMGLNWGDAASLFDMRGYDRYAIQPFRNYVRARTTTPIGEKKPIQAGKTLKIIYFSHYAYTNSDKSLANPLGPFIRDILLSHAAYGEAEIICYCVQWQDQTYIDVLTQRGITVRVIPQELAFARLDELRLTILADAPDVLISDVPSPIASWLFIHRVAPLQIYLDPGYPHWNLPEIDWVLLPGKVYQHGFELPSNRWSTMRVALCDTALDIDAGMSPAQVRTQSGDCIRFGVFARLTKITNAWLSAAESLLTQLPDATLLIVGAGNPVLVQRLLKNPDYADRVSLINEMVDLKAHQHLIDIFLDTFPFIGGLVCREFMAYGVPVVSLLAGEWDELLRDQRDPELLAQSPDEFVAYALRLAMDVEFYQIASITSIRLASRQNKPTYMVSDIEDGIRQAMHFHGHM</sequence>
<name>A0A809RCJ9_9PROT</name>
<keyword evidence="2" id="KW-1185">Reference proteome</keyword>
<dbReference type="RefSeq" id="WP_162083524.1">
    <property type="nucleotide sequence ID" value="NZ_AP021881.1"/>
</dbReference>
<dbReference type="Pfam" id="PF13692">
    <property type="entry name" value="Glyco_trans_1_4"/>
    <property type="match status" value="1"/>
</dbReference>
<dbReference type="AlphaFoldDB" id="A0A809RCJ9"/>
<reference evidence="2" key="1">
    <citation type="submission" date="2019-11" db="EMBL/GenBank/DDBJ databases">
        <title>Isolation and characterization of a novel species in the genus Sulfuriferula.</title>
        <authorList>
            <person name="Mochizuki J."/>
            <person name="Kojima H."/>
            <person name="Fukui M."/>
        </authorList>
    </citation>
    <scope>NUCLEOTIDE SEQUENCE [LARGE SCALE GENOMIC DNA]</scope>
    <source>
        <strain evidence="2">SGTM</strain>
    </source>
</reference>
<dbReference type="SUPFAM" id="SSF53756">
    <property type="entry name" value="UDP-Glycosyltransferase/glycogen phosphorylase"/>
    <property type="match status" value="1"/>
</dbReference>